<dbReference type="Gene3D" id="3.30.40.10">
    <property type="entry name" value="Zinc/RING finger domain, C3HC4 (zinc finger)"/>
    <property type="match status" value="1"/>
</dbReference>
<evidence type="ECO:0000259" key="1">
    <source>
        <dbReference type="PROSITE" id="PS51698"/>
    </source>
</evidence>
<sequence>MASAVTMLEPLGEAMDSFAIEIFAGLVRLEELLRPSWTFADSDQGGRIVIGALQGEDDEYAYFEETGLYHAFQGVCVWALALVVRAVGYSHFTAQVLWEHAGGGPLGVQMFAKCALCFQPELSYGSAGSLLYSSSLGIRAPDDLPQLRDAIMGALLGLVSPDVAFANCANVEDGSIGIEVRNAELQRHHDKLAQCAEQCGLLECIFAFPWLHWPGATLRLPALVDFLATLSCCSVDKPPAFVRQVDAWKHRVSLRSMELWSIIVPLCQAAPSITRGFLRDCATLAYASPPSAETYSHFVHVCLSGRPGGGFDALLGDSLVLAALISFAINSSHSPSMDALTDVVVYLDSGSKGSVASRLCSWQGPLRTGPFLSDWLELLKVPHAENGTFLLPEPPAPLSEVPELVESVPVPETVQLVPNSNGLREIVCDAPAEFCCAVDGRLLVDPVRAPSGHVFERSVLARSLKASGGLCPITGAALELGECQRDTELRARILKWVRQSRPRQRLG</sequence>
<proteinExistence type="predicted"/>
<dbReference type="InterPro" id="IPR003613">
    <property type="entry name" value="Ubox_domain"/>
</dbReference>
<dbReference type="AlphaFoldDB" id="A0A813HU13"/>
<keyword evidence="3" id="KW-1185">Reference proteome</keyword>
<evidence type="ECO:0000313" key="2">
    <source>
        <dbReference type="EMBL" id="CAE8641918.1"/>
    </source>
</evidence>
<accession>A0A813HU13</accession>
<comment type="caution">
    <text evidence="2">The sequence shown here is derived from an EMBL/GenBank/DDBJ whole genome shotgun (WGS) entry which is preliminary data.</text>
</comment>
<dbReference type="Pfam" id="PF04564">
    <property type="entry name" value="U-box"/>
    <property type="match status" value="1"/>
</dbReference>
<feature type="domain" description="U-box" evidence="1">
    <location>
        <begin position="429"/>
        <end position="503"/>
    </location>
</feature>
<dbReference type="OrthoDB" id="429441at2759"/>
<protein>
    <recommendedName>
        <fullName evidence="1">U-box domain-containing protein</fullName>
    </recommendedName>
</protein>
<dbReference type="EMBL" id="CAJNNV010033052">
    <property type="protein sequence ID" value="CAE8641918.1"/>
    <property type="molecule type" value="Genomic_DNA"/>
</dbReference>
<organism evidence="2 3">
    <name type="scientific">Polarella glacialis</name>
    <name type="common">Dinoflagellate</name>
    <dbReference type="NCBI Taxonomy" id="89957"/>
    <lineage>
        <taxon>Eukaryota</taxon>
        <taxon>Sar</taxon>
        <taxon>Alveolata</taxon>
        <taxon>Dinophyceae</taxon>
        <taxon>Suessiales</taxon>
        <taxon>Suessiaceae</taxon>
        <taxon>Polarella</taxon>
    </lineage>
</organism>
<dbReference type="GO" id="GO:0016567">
    <property type="term" value="P:protein ubiquitination"/>
    <property type="evidence" value="ECO:0007669"/>
    <property type="project" value="InterPro"/>
</dbReference>
<gene>
    <name evidence="2" type="ORF">PGLA1383_LOCUS56495</name>
</gene>
<name>A0A813HU13_POLGL</name>
<dbReference type="InterPro" id="IPR013083">
    <property type="entry name" value="Znf_RING/FYVE/PHD"/>
</dbReference>
<dbReference type="SUPFAM" id="SSF57850">
    <property type="entry name" value="RING/U-box"/>
    <property type="match status" value="1"/>
</dbReference>
<dbReference type="SMART" id="SM00504">
    <property type="entry name" value="Ubox"/>
    <property type="match status" value="1"/>
</dbReference>
<dbReference type="Proteomes" id="UP000654075">
    <property type="component" value="Unassembled WGS sequence"/>
</dbReference>
<dbReference type="GO" id="GO:0004842">
    <property type="term" value="F:ubiquitin-protein transferase activity"/>
    <property type="evidence" value="ECO:0007669"/>
    <property type="project" value="InterPro"/>
</dbReference>
<evidence type="ECO:0000313" key="3">
    <source>
        <dbReference type="Proteomes" id="UP000654075"/>
    </source>
</evidence>
<reference evidence="2" key="1">
    <citation type="submission" date="2021-02" db="EMBL/GenBank/DDBJ databases">
        <authorList>
            <person name="Dougan E. K."/>
            <person name="Rhodes N."/>
            <person name="Thang M."/>
            <person name="Chan C."/>
        </authorList>
    </citation>
    <scope>NUCLEOTIDE SEQUENCE</scope>
</reference>
<dbReference type="PROSITE" id="PS51698">
    <property type="entry name" value="U_BOX"/>
    <property type="match status" value="1"/>
</dbReference>